<dbReference type="Proteomes" id="UP000829196">
    <property type="component" value="Unassembled WGS sequence"/>
</dbReference>
<sequence>MLTSKQAVTALWVLHNPSKYEINKSLWHCLKHEGGITYRMEIGLGTTSTKKF</sequence>
<organism evidence="1 2">
    <name type="scientific">Dendrobium nobile</name>
    <name type="common">Orchid</name>
    <dbReference type="NCBI Taxonomy" id="94219"/>
    <lineage>
        <taxon>Eukaryota</taxon>
        <taxon>Viridiplantae</taxon>
        <taxon>Streptophyta</taxon>
        <taxon>Embryophyta</taxon>
        <taxon>Tracheophyta</taxon>
        <taxon>Spermatophyta</taxon>
        <taxon>Magnoliopsida</taxon>
        <taxon>Liliopsida</taxon>
        <taxon>Asparagales</taxon>
        <taxon>Orchidaceae</taxon>
        <taxon>Epidendroideae</taxon>
        <taxon>Malaxideae</taxon>
        <taxon>Dendrobiinae</taxon>
        <taxon>Dendrobium</taxon>
    </lineage>
</organism>
<dbReference type="AlphaFoldDB" id="A0A8T3BSE2"/>
<gene>
    <name evidence="1" type="ORF">KFK09_006465</name>
</gene>
<evidence type="ECO:0000313" key="2">
    <source>
        <dbReference type="Proteomes" id="UP000829196"/>
    </source>
</evidence>
<evidence type="ECO:0000313" key="1">
    <source>
        <dbReference type="EMBL" id="KAI0519026.1"/>
    </source>
</evidence>
<keyword evidence="2" id="KW-1185">Reference proteome</keyword>
<name>A0A8T3BSE2_DENNO</name>
<protein>
    <submittedName>
        <fullName evidence="1">Uncharacterized protein</fullName>
    </submittedName>
</protein>
<reference evidence="1" key="1">
    <citation type="journal article" date="2022" name="Front. Genet.">
        <title>Chromosome-Scale Assembly of the Dendrobium nobile Genome Provides Insights Into the Molecular Mechanism of the Biosynthesis of the Medicinal Active Ingredient of Dendrobium.</title>
        <authorList>
            <person name="Xu Q."/>
            <person name="Niu S.-C."/>
            <person name="Li K.-L."/>
            <person name="Zheng P.-J."/>
            <person name="Zhang X.-J."/>
            <person name="Jia Y."/>
            <person name="Liu Y."/>
            <person name="Niu Y.-X."/>
            <person name="Yu L.-H."/>
            <person name="Chen D.-F."/>
            <person name="Zhang G.-Q."/>
        </authorList>
    </citation>
    <scope>NUCLEOTIDE SEQUENCE</scope>
    <source>
        <tissue evidence="1">Leaf</tissue>
    </source>
</reference>
<accession>A0A8T3BSE2</accession>
<comment type="caution">
    <text evidence="1">The sequence shown here is derived from an EMBL/GenBank/DDBJ whole genome shotgun (WGS) entry which is preliminary data.</text>
</comment>
<dbReference type="EMBL" id="JAGYWB010000006">
    <property type="protein sequence ID" value="KAI0519026.1"/>
    <property type="molecule type" value="Genomic_DNA"/>
</dbReference>
<proteinExistence type="predicted"/>